<feature type="domain" description="DUF1707" evidence="2">
    <location>
        <begin position="23"/>
        <end position="75"/>
    </location>
</feature>
<comment type="caution">
    <text evidence="3">The sequence shown here is derived from an EMBL/GenBank/DDBJ whole genome shotgun (WGS) entry which is preliminary data.</text>
</comment>
<feature type="transmembrane region" description="Helical" evidence="1">
    <location>
        <begin position="127"/>
        <end position="148"/>
    </location>
</feature>
<feature type="transmembrane region" description="Helical" evidence="1">
    <location>
        <begin position="98"/>
        <end position="121"/>
    </location>
</feature>
<dbReference type="AlphaFoldDB" id="A0A367YR97"/>
<evidence type="ECO:0000313" key="3">
    <source>
        <dbReference type="EMBL" id="RCK68069.1"/>
    </source>
</evidence>
<keyword evidence="1" id="KW-1133">Transmembrane helix</keyword>
<reference evidence="3 4" key="1">
    <citation type="submission" date="2018-07" db="EMBL/GenBank/DDBJ databases">
        <title>Desertimonas flava gen. nov. sp. nov.</title>
        <authorList>
            <person name="Liu S."/>
        </authorList>
    </citation>
    <scope>NUCLEOTIDE SEQUENCE [LARGE SCALE GENOMIC DNA]</scope>
    <source>
        <strain evidence="3 4">16Sb5-5</strain>
    </source>
</reference>
<name>A0A367YR97_9ACTN</name>
<proteinExistence type="predicted"/>
<dbReference type="InterPro" id="IPR012551">
    <property type="entry name" value="DUF1707_SHOCT-like"/>
</dbReference>
<gene>
    <name evidence="3" type="ORF">DT076_17900</name>
</gene>
<dbReference type="PANTHER" id="PTHR40763">
    <property type="entry name" value="MEMBRANE PROTEIN-RELATED"/>
    <property type="match status" value="1"/>
</dbReference>
<keyword evidence="1" id="KW-0472">Membrane</keyword>
<dbReference type="Proteomes" id="UP000252770">
    <property type="component" value="Unassembled WGS sequence"/>
</dbReference>
<evidence type="ECO:0000259" key="2">
    <source>
        <dbReference type="Pfam" id="PF08044"/>
    </source>
</evidence>
<dbReference type="EMBL" id="QOUI01000014">
    <property type="protein sequence ID" value="RCK68069.1"/>
    <property type="molecule type" value="Genomic_DNA"/>
</dbReference>
<evidence type="ECO:0000313" key="4">
    <source>
        <dbReference type="Proteomes" id="UP000252770"/>
    </source>
</evidence>
<keyword evidence="1" id="KW-0812">Transmembrane</keyword>
<accession>A0A367YR97</accession>
<organism evidence="3 4">
    <name type="scientific">Desertihabitans brevis</name>
    <dbReference type="NCBI Taxonomy" id="2268447"/>
    <lineage>
        <taxon>Bacteria</taxon>
        <taxon>Bacillati</taxon>
        <taxon>Actinomycetota</taxon>
        <taxon>Actinomycetes</taxon>
        <taxon>Propionibacteriales</taxon>
        <taxon>Propionibacteriaceae</taxon>
        <taxon>Desertihabitans</taxon>
    </lineage>
</organism>
<dbReference type="PANTHER" id="PTHR40763:SF4">
    <property type="entry name" value="DUF1707 DOMAIN-CONTAINING PROTEIN"/>
    <property type="match status" value="1"/>
</dbReference>
<protein>
    <submittedName>
        <fullName evidence="3">DUF1707 domain-containing protein</fullName>
    </submittedName>
</protein>
<dbReference type="RefSeq" id="WP_114128072.1">
    <property type="nucleotide sequence ID" value="NZ_QOUI01000014.1"/>
</dbReference>
<keyword evidence="4" id="KW-1185">Reference proteome</keyword>
<dbReference type="Pfam" id="PF08044">
    <property type="entry name" value="DUF1707"/>
    <property type="match status" value="1"/>
</dbReference>
<sequence length="167" mass="17667">MTSPIIRTEPFPHPAPPRIVPVLRVGDAERTRTCEVLSSHYSAGRLEPDELEDRLAAAMAARTQADLARLLADLPRLDAPTPQPPAGRPAQPASGVTVVAGMVLAASLFVCLMMIFVAMAIAPAWGFSALVGGTVAAVGGVALGMLWMRRPAPAQPPSTRERMPWAK</sequence>
<evidence type="ECO:0000256" key="1">
    <source>
        <dbReference type="SAM" id="Phobius"/>
    </source>
</evidence>